<evidence type="ECO:0000256" key="1">
    <source>
        <dbReference type="ARBA" id="ARBA00001954"/>
    </source>
</evidence>
<accession>A0A3E0GUG8</accession>
<feature type="domain" description="TauD/TfdA-like" evidence="7">
    <location>
        <begin position="96"/>
        <end position="321"/>
    </location>
</feature>
<evidence type="ECO:0000256" key="5">
    <source>
        <dbReference type="ARBA" id="ARBA00023002"/>
    </source>
</evidence>
<evidence type="ECO:0000313" key="9">
    <source>
        <dbReference type="EMBL" id="REH28502.1"/>
    </source>
</evidence>
<keyword evidence="4 9" id="KW-0223">Dioxygenase</keyword>
<dbReference type="InterPro" id="IPR003819">
    <property type="entry name" value="TauD/TfdA-like"/>
</dbReference>
<evidence type="ECO:0000256" key="2">
    <source>
        <dbReference type="ARBA" id="ARBA00008654"/>
    </source>
</evidence>
<dbReference type="OrthoDB" id="581608at2"/>
<dbReference type="Gene3D" id="1.10.3210.10">
    <property type="entry name" value="Hypothetical protein af1432"/>
    <property type="match status" value="1"/>
</dbReference>
<dbReference type="InterPro" id="IPR042098">
    <property type="entry name" value="TauD-like_sf"/>
</dbReference>
<dbReference type="Gene3D" id="3.30.2020.30">
    <property type="match status" value="1"/>
</dbReference>
<dbReference type="CDD" id="cd00250">
    <property type="entry name" value="CAS_like"/>
    <property type="match status" value="1"/>
</dbReference>
<evidence type="ECO:0000313" key="10">
    <source>
        <dbReference type="Proteomes" id="UP000256269"/>
    </source>
</evidence>
<dbReference type="InterPro" id="IPR003607">
    <property type="entry name" value="HD/PDEase_dom"/>
</dbReference>
<dbReference type="InterPro" id="IPR038492">
    <property type="entry name" value="GBBH-like_N_sf"/>
</dbReference>
<dbReference type="PANTHER" id="PTHR10696:SF25">
    <property type="entry name" value="OXIDOREDUCTASE AIM17-RELATED"/>
    <property type="match status" value="1"/>
</dbReference>
<dbReference type="Pfam" id="PF06155">
    <property type="entry name" value="GBBH-like_N"/>
    <property type="match status" value="1"/>
</dbReference>
<evidence type="ECO:0000256" key="3">
    <source>
        <dbReference type="ARBA" id="ARBA00022723"/>
    </source>
</evidence>
<comment type="caution">
    <text evidence="9">The sequence shown here is derived from an EMBL/GenBank/DDBJ whole genome shotgun (WGS) entry which is preliminary data.</text>
</comment>
<dbReference type="AlphaFoldDB" id="A0A3E0GUG8"/>
<comment type="cofactor">
    <cofactor evidence="1">
        <name>Fe(2+)</name>
        <dbReference type="ChEBI" id="CHEBI:29033"/>
    </cofactor>
</comment>
<keyword evidence="3" id="KW-0479">Metal-binding</keyword>
<dbReference type="Gene3D" id="3.60.130.10">
    <property type="entry name" value="Clavaminate synthase-like"/>
    <property type="match status" value="1"/>
</dbReference>
<keyword evidence="5" id="KW-0560">Oxidoreductase</keyword>
<dbReference type="PANTHER" id="PTHR10696">
    <property type="entry name" value="GAMMA-BUTYROBETAINE HYDROXYLASE-RELATED"/>
    <property type="match status" value="1"/>
</dbReference>
<proteinExistence type="inferred from homology"/>
<sequence length="508" mass="55001">MLGLVQTSLGVSAEWLRDNCRCAECRDAVSGQKLFDLADSPVVTSVAESAFEVTVEFADGHRSVFDRSWLAAPAPAGHRDESSKVLNADLVSASWLAYLDDDAERLRCLDALLRNGFVLLRGVPVRPGAVTEVAETFGFVRETNYGRLFDVRVVSSPNNLAFTSRPIAPHTDNPYRDPVPTLQLLHCLENAAVGGETTLVDGFAAAARLRLLDPAAFEVLTRTPVTFSFADPTTFLSAFRPIIGVDPAGRIREVRINNRSMQPGREHGPEFYRAYRAFRALLLESQVALRLEPGDCLLFDNTRILHARTGFSGSRLLQGCYADIDALASSVAVLRRQPVAELAAMFDGPGGAAYLGEPVTQAQHMLLAGAEALRVQAPDHLVAAALLHDVGHLVADERHHDTAGAQFLARWFPPAVTEPVRLHVAAKRYLCAVEPGYFDSLSPASVRTLGFQGGPMSPDEAATFAAGPYAQDAVTVRRWDEAAKDPSAPVPAFDRFAPLLARVVSPTI</sequence>
<dbReference type="GO" id="GO:0016706">
    <property type="term" value="F:2-oxoglutarate-dependent dioxygenase activity"/>
    <property type="evidence" value="ECO:0007669"/>
    <property type="project" value="UniProtKB-ARBA"/>
</dbReference>
<evidence type="ECO:0000256" key="4">
    <source>
        <dbReference type="ARBA" id="ARBA00022964"/>
    </source>
</evidence>
<dbReference type="GO" id="GO:0045329">
    <property type="term" value="P:carnitine biosynthetic process"/>
    <property type="evidence" value="ECO:0007669"/>
    <property type="project" value="TreeGrafter"/>
</dbReference>
<dbReference type="InterPro" id="IPR010376">
    <property type="entry name" value="GBBH-like_N"/>
</dbReference>
<comment type="similarity">
    <text evidence="2">Belongs to the gamma-BBH/TMLD family.</text>
</comment>
<dbReference type="InterPro" id="IPR050411">
    <property type="entry name" value="AlphaKG_dependent_hydroxylases"/>
</dbReference>
<dbReference type="CDD" id="cd00077">
    <property type="entry name" value="HDc"/>
    <property type="match status" value="1"/>
</dbReference>
<evidence type="ECO:0000259" key="7">
    <source>
        <dbReference type="Pfam" id="PF02668"/>
    </source>
</evidence>
<feature type="domain" description="Gamma-butyrobetaine hydroxylase-like N-terminal" evidence="8">
    <location>
        <begin position="11"/>
        <end position="70"/>
    </location>
</feature>
<reference evidence="9 10" key="1">
    <citation type="submission" date="2018-08" db="EMBL/GenBank/DDBJ databases">
        <title>Genomic Encyclopedia of Archaeal and Bacterial Type Strains, Phase II (KMG-II): from individual species to whole genera.</title>
        <authorList>
            <person name="Goeker M."/>
        </authorList>
    </citation>
    <scope>NUCLEOTIDE SEQUENCE [LARGE SCALE GENOMIC DNA]</scope>
    <source>
        <strain evidence="9 10">DSM 45791</strain>
    </source>
</reference>
<keyword evidence="6" id="KW-0408">Iron</keyword>
<dbReference type="SUPFAM" id="SSF109604">
    <property type="entry name" value="HD-domain/PDEase-like"/>
    <property type="match status" value="1"/>
</dbReference>
<gene>
    <name evidence="9" type="ORF">BCF44_12782</name>
</gene>
<dbReference type="GO" id="GO:0046872">
    <property type="term" value="F:metal ion binding"/>
    <property type="evidence" value="ECO:0007669"/>
    <property type="project" value="UniProtKB-KW"/>
</dbReference>
<dbReference type="EMBL" id="QUNO01000027">
    <property type="protein sequence ID" value="REH28502.1"/>
    <property type="molecule type" value="Genomic_DNA"/>
</dbReference>
<name>A0A3E0GUG8_9PSEU</name>
<dbReference type="Proteomes" id="UP000256269">
    <property type="component" value="Unassembled WGS sequence"/>
</dbReference>
<evidence type="ECO:0000256" key="6">
    <source>
        <dbReference type="ARBA" id="ARBA00023004"/>
    </source>
</evidence>
<protein>
    <submittedName>
        <fullName evidence="9">Gamma-butyrobetaine dioxygenase</fullName>
    </submittedName>
</protein>
<dbReference type="Pfam" id="PF02668">
    <property type="entry name" value="TauD"/>
    <property type="match status" value="1"/>
</dbReference>
<evidence type="ECO:0000259" key="8">
    <source>
        <dbReference type="Pfam" id="PF06155"/>
    </source>
</evidence>
<keyword evidence="10" id="KW-1185">Reference proteome</keyword>
<organism evidence="9 10">
    <name type="scientific">Kutzneria buriramensis</name>
    <dbReference type="NCBI Taxonomy" id="1045776"/>
    <lineage>
        <taxon>Bacteria</taxon>
        <taxon>Bacillati</taxon>
        <taxon>Actinomycetota</taxon>
        <taxon>Actinomycetes</taxon>
        <taxon>Pseudonocardiales</taxon>
        <taxon>Pseudonocardiaceae</taxon>
        <taxon>Kutzneria</taxon>
    </lineage>
</organism>
<dbReference type="SUPFAM" id="SSF51197">
    <property type="entry name" value="Clavaminate synthase-like"/>
    <property type="match status" value="1"/>
</dbReference>